<name>A0A6A5RQP2_9PLEO</name>
<dbReference type="Proteomes" id="UP000800082">
    <property type="component" value="Unassembled WGS sequence"/>
</dbReference>
<evidence type="ECO:0000313" key="3">
    <source>
        <dbReference type="Proteomes" id="UP000800082"/>
    </source>
</evidence>
<protein>
    <submittedName>
        <fullName evidence="2">Uncharacterized protein</fullName>
    </submittedName>
</protein>
<reference evidence="2" key="1">
    <citation type="journal article" date="2020" name="Stud. Mycol.">
        <title>101 Dothideomycetes genomes: a test case for predicting lifestyles and emergence of pathogens.</title>
        <authorList>
            <person name="Haridas S."/>
            <person name="Albert R."/>
            <person name="Binder M."/>
            <person name="Bloem J."/>
            <person name="Labutti K."/>
            <person name="Salamov A."/>
            <person name="Andreopoulos B."/>
            <person name="Baker S."/>
            <person name="Barry K."/>
            <person name="Bills G."/>
            <person name="Bluhm B."/>
            <person name="Cannon C."/>
            <person name="Castanera R."/>
            <person name="Culley D."/>
            <person name="Daum C."/>
            <person name="Ezra D."/>
            <person name="Gonzalez J."/>
            <person name="Henrissat B."/>
            <person name="Kuo A."/>
            <person name="Liang C."/>
            <person name="Lipzen A."/>
            <person name="Lutzoni F."/>
            <person name="Magnuson J."/>
            <person name="Mondo S."/>
            <person name="Nolan M."/>
            <person name="Ohm R."/>
            <person name="Pangilinan J."/>
            <person name="Park H.-J."/>
            <person name="Ramirez L."/>
            <person name="Alfaro M."/>
            <person name="Sun H."/>
            <person name="Tritt A."/>
            <person name="Yoshinaga Y."/>
            <person name="Zwiers L.-H."/>
            <person name="Turgeon B."/>
            <person name="Goodwin S."/>
            <person name="Spatafora J."/>
            <person name="Crous P."/>
            <person name="Grigoriev I."/>
        </authorList>
    </citation>
    <scope>NUCLEOTIDE SEQUENCE</scope>
    <source>
        <strain evidence="2">CBS 183.55</strain>
    </source>
</reference>
<evidence type="ECO:0000313" key="2">
    <source>
        <dbReference type="EMBL" id="KAF1927797.1"/>
    </source>
</evidence>
<dbReference type="RefSeq" id="XP_033448049.1">
    <property type="nucleotide sequence ID" value="XM_033596157.1"/>
</dbReference>
<sequence length="371" mass="43347">MYNIYSNHTERIASVCKHSLHLSAPPHILQCPHCSISAAQEDLERARRKFEGEGGADASAYMRDRAWNIARLQYTAAKRRFKKITQRDWQRQERERLWDEGHQWYLSQHGHVASGLGTCSPCIICATLERRNQRYAKPVVSLTTAWWEREGALVEEVMVVPETPPRALAKTPRLAQAQPRASKRSYLAEFIKSWRSMRTVSDEQRRVWEDRLKLDRVIRQKYDLPDDYEIEAELFENPLPASHARHHHRQLQNGEHAAERRAKRLKRRAEGYRPCRSLLALSEILKDKEMDAAELEELRLEEEAVKLQRLVDVAATEVGFLYFVGEMGLLERWRAEFECSSVDLIQRRSENGVYIGYIEDEHVAAEEEKEM</sequence>
<evidence type="ECO:0000256" key="1">
    <source>
        <dbReference type="SAM" id="MobiDB-lite"/>
    </source>
</evidence>
<keyword evidence="3" id="KW-1185">Reference proteome</keyword>
<feature type="region of interest" description="Disordered" evidence="1">
    <location>
        <begin position="242"/>
        <end position="268"/>
    </location>
</feature>
<accession>A0A6A5RQP2</accession>
<dbReference type="OrthoDB" id="3783520at2759"/>
<organism evidence="2 3">
    <name type="scientific">Didymella exigua CBS 183.55</name>
    <dbReference type="NCBI Taxonomy" id="1150837"/>
    <lineage>
        <taxon>Eukaryota</taxon>
        <taxon>Fungi</taxon>
        <taxon>Dikarya</taxon>
        <taxon>Ascomycota</taxon>
        <taxon>Pezizomycotina</taxon>
        <taxon>Dothideomycetes</taxon>
        <taxon>Pleosporomycetidae</taxon>
        <taxon>Pleosporales</taxon>
        <taxon>Pleosporineae</taxon>
        <taxon>Didymellaceae</taxon>
        <taxon>Didymella</taxon>
    </lineage>
</organism>
<dbReference type="GeneID" id="54353824"/>
<dbReference type="AlphaFoldDB" id="A0A6A5RQP2"/>
<dbReference type="EMBL" id="ML978971">
    <property type="protein sequence ID" value="KAF1927797.1"/>
    <property type="molecule type" value="Genomic_DNA"/>
</dbReference>
<gene>
    <name evidence="2" type="ORF">M421DRAFT_64423</name>
</gene>
<proteinExistence type="predicted"/>